<evidence type="ECO:0000313" key="2">
    <source>
        <dbReference type="EMBL" id="MCL6729064.1"/>
    </source>
</evidence>
<sequence length="124" mass="13835">MRLMLLGCAAAALTITAPALARDSGGGGWHNGGGHGGSHHGHHQRLERLDVFASADDMGRHRHASDGFVGGYGYGYGMEDRTFEPDSYNDWWHDNPARAYPRWVQDNKDCAPERMWWHGDTLRC</sequence>
<keyword evidence="1" id="KW-0732">Signal</keyword>
<dbReference type="RefSeq" id="WP_249830549.1">
    <property type="nucleotide sequence ID" value="NZ_JAMGBE010000001.1"/>
</dbReference>
<gene>
    <name evidence="2" type="ORF">LZ538_03210</name>
</gene>
<proteinExistence type="predicted"/>
<evidence type="ECO:0000256" key="1">
    <source>
        <dbReference type="SAM" id="SignalP"/>
    </source>
</evidence>
<evidence type="ECO:0000313" key="3">
    <source>
        <dbReference type="Proteomes" id="UP001165342"/>
    </source>
</evidence>
<feature type="signal peptide" evidence="1">
    <location>
        <begin position="1"/>
        <end position="21"/>
    </location>
</feature>
<evidence type="ECO:0008006" key="4">
    <source>
        <dbReference type="Google" id="ProtNLM"/>
    </source>
</evidence>
<dbReference type="EMBL" id="JAMGBE010000001">
    <property type="protein sequence ID" value="MCL6729064.1"/>
    <property type="molecule type" value="Genomic_DNA"/>
</dbReference>
<protein>
    <recommendedName>
        <fullName evidence="4">Sulfur globule protein</fullName>
    </recommendedName>
</protein>
<keyword evidence="3" id="KW-1185">Reference proteome</keyword>
<organism evidence="2 3">
    <name type="scientific">Sphingomonas hankyongi</name>
    <dbReference type="NCBI Taxonomy" id="2908209"/>
    <lineage>
        <taxon>Bacteria</taxon>
        <taxon>Pseudomonadati</taxon>
        <taxon>Pseudomonadota</taxon>
        <taxon>Alphaproteobacteria</taxon>
        <taxon>Sphingomonadales</taxon>
        <taxon>Sphingomonadaceae</taxon>
        <taxon>Sphingomonas</taxon>
    </lineage>
</organism>
<dbReference type="Proteomes" id="UP001165342">
    <property type="component" value="Unassembled WGS sequence"/>
</dbReference>
<feature type="chain" id="PRO_5046978727" description="Sulfur globule protein" evidence="1">
    <location>
        <begin position="22"/>
        <end position="124"/>
    </location>
</feature>
<accession>A0ABT0S068</accession>
<name>A0ABT0S068_9SPHN</name>
<comment type="caution">
    <text evidence="2">The sequence shown here is derived from an EMBL/GenBank/DDBJ whole genome shotgun (WGS) entry which is preliminary data.</text>
</comment>
<reference evidence="2" key="1">
    <citation type="submission" date="2022-05" db="EMBL/GenBank/DDBJ databases">
        <authorList>
            <person name="Jo J.-H."/>
            <person name="Im W.-T."/>
        </authorList>
    </citation>
    <scope>NUCLEOTIDE SEQUENCE</scope>
    <source>
        <strain evidence="2">SE220</strain>
    </source>
</reference>